<accession>A0A3M4AQ03</accession>
<dbReference type="Pfam" id="PF05973">
    <property type="entry name" value="Gp49"/>
    <property type="match status" value="1"/>
</dbReference>
<reference evidence="1 2" key="1">
    <citation type="submission" date="2018-08" db="EMBL/GenBank/DDBJ databases">
        <title>Recombination of ecologically and evolutionarily significant loci maintains genetic cohesion in the Pseudomonas syringae species complex.</title>
        <authorList>
            <person name="Dillon M."/>
            <person name="Thakur S."/>
            <person name="Almeida R.N.D."/>
            <person name="Weir B.S."/>
            <person name="Guttman D.S."/>
        </authorList>
    </citation>
    <scope>NUCLEOTIDE SEQUENCE [LARGE SCALE GENOMIC DNA]</scope>
    <source>
        <strain evidence="1 2">ICMP 3706</strain>
    </source>
</reference>
<sequence>MDNLNRPIFGLNRAPFLVHSTMNKYPPTLNVKFFCTEAGNEPVREWLTNLPRDDRKAVGTDIKTVQFGWPIGMPVVRKMEPELWEVRVDLKERIARVLFTVEASSMVLLHGFIKKSEKTPASDLETARQRKAALKRNK</sequence>
<proteinExistence type="predicted"/>
<evidence type="ECO:0008006" key="3">
    <source>
        <dbReference type="Google" id="ProtNLM"/>
    </source>
</evidence>
<comment type="caution">
    <text evidence="1">The sequence shown here is derived from an EMBL/GenBank/DDBJ whole genome shotgun (WGS) entry which is preliminary data.</text>
</comment>
<dbReference type="EMBL" id="RBQE01000224">
    <property type="protein sequence ID" value="RMP08246.1"/>
    <property type="molecule type" value="Genomic_DNA"/>
</dbReference>
<dbReference type="Proteomes" id="UP000281604">
    <property type="component" value="Unassembled WGS sequence"/>
</dbReference>
<organism evidence="1 2">
    <name type="scientific">Pseudomonas syringae pv. persicae</name>
    <dbReference type="NCBI Taxonomy" id="237306"/>
    <lineage>
        <taxon>Bacteria</taxon>
        <taxon>Pseudomonadati</taxon>
        <taxon>Pseudomonadota</taxon>
        <taxon>Gammaproteobacteria</taxon>
        <taxon>Pseudomonadales</taxon>
        <taxon>Pseudomonadaceae</taxon>
        <taxon>Pseudomonas</taxon>
    </lineage>
</organism>
<gene>
    <name evidence="1" type="ORF">ALQ30_100835</name>
</gene>
<dbReference type="AlphaFoldDB" id="A0A3M4AQ03"/>
<name>A0A3M4AQ03_9PSED</name>
<protein>
    <recommendedName>
        <fullName evidence="3">Phage-related protein</fullName>
    </recommendedName>
</protein>
<evidence type="ECO:0000313" key="1">
    <source>
        <dbReference type="EMBL" id="RMP08246.1"/>
    </source>
</evidence>
<evidence type="ECO:0000313" key="2">
    <source>
        <dbReference type="Proteomes" id="UP000281604"/>
    </source>
</evidence>
<dbReference type="InterPro" id="IPR009241">
    <property type="entry name" value="HigB-like"/>
</dbReference>